<proteinExistence type="predicted"/>
<dbReference type="EMBL" id="LDOT01000032">
    <property type="protein sequence ID" value="KLV03522.1"/>
    <property type="molecule type" value="Genomic_DNA"/>
</dbReference>
<accession>A0A0J1JMY4</accession>
<dbReference type="STRING" id="1195763.ABT56_18995"/>
<protein>
    <submittedName>
        <fullName evidence="1">Uncharacterized protein</fullName>
    </submittedName>
</protein>
<keyword evidence="2" id="KW-1185">Reference proteome</keyword>
<evidence type="ECO:0000313" key="1">
    <source>
        <dbReference type="EMBL" id="KLV03522.1"/>
    </source>
</evidence>
<dbReference type="PATRIC" id="fig|1195763.3.peg.4060"/>
<comment type="caution">
    <text evidence="1">The sequence shown here is derived from an EMBL/GenBank/DDBJ whole genome shotgun (WGS) entry which is preliminary data.</text>
</comment>
<dbReference type="RefSeq" id="WP_047880484.1">
    <property type="nucleotide sequence ID" value="NZ_LDOT01000032.1"/>
</dbReference>
<organism evidence="1 2">
    <name type="scientific">Photobacterium aquae</name>
    <dbReference type="NCBI Taxonomy" id="1195763"/>
    <lineage>
        <taxon>Bacteria</taxon>
        <taxon>Pseudomonadati</taxon>
        <taxon>Pseudomonadota</taxon>
        <taxon>Gammaproteobacteria</taxon>
        <taxon>Vibrionales</taxon>
        <taxon>Vibrionaceae</taxon>
        <taxon>Photobacterium</taxon>
    </lineage>
</organism>
<dbReference type="AlphaFoldDB" id="A0A0J1JMY4"/>
<dbReference type="Proteomes" id="UP000036097">
    <property type="component" value="Unassembled WGS sequence"/>
</dbReference>
<sequence length="145" mass="16524">MNDKIHSLIGVPVNTYRTWKHSRPEYARYLEQGVILLEQLPDETVEALFSSVKTKTINQIMGVEGTFAKSEMNITASTISDWMKKGKSALYVGLLAGAILEKLEPVLHEHGKNVDMLFQSDLDILDLIFVWRNRPMIIPRLLKTL</sequence>
<name>A0A0J1JMY4_9GAMM</name>
<gene>
    <name evidence="1" type="ORF">ABT56_18995</name>
</gene>
<reference evidence="1 2" key="1">
    <citation type="submission" date="2015-05" db="EMBL/GenBank/DDBJ databases">
        <title>Photobacterium galathea sp. nov.</title>
        <authorList>
            <person name="Machado H."/>
            <person name="Gram L."/>
        </authorList>
    </citation>
    <scope>NUCLEOTIDE SEQUENCE [LARGE SCALE GENOMIC DNA]</scope>
    <source>
        <strain evidence="1 2">CGMCC 1.12159</strain>
    </source>
</reference>
<evidence type="ECO:0000313" key="2">
    <source>
        <dbReference type="Proteomes" id="UP000036097"/>
    </source>
</evidence>